<sequence>MTDSTQGHGPAADPRGQFASQCTDFHQFPHQQLLKMIEQASPEKVDAVADKLKKAAGTIKKIGGDLKDHMAGLEWEGQGADAFHTWGADMANATTRLGDYSQAAGAALHEASVALQQAKTTMPKYPAGAKATLDSFNASNPKPSASGIPDLSTLKPSAGADPTPNFSLQPSSGPMLNAGPTPMQANLAAKQLKEAHDAAARAMGALESSYNAHGTDLTKAARPNFPPMPGTMMPSHDGREEYEYVPAPGTAGSAGSSGGGGGDGQVGAAGGGEGTTGVSSPTITQGSGTGSSGSSDTSTGVVSPSHGDHSGPSTDSSTRSDGGVKTVPSVPNVPATPNGGPPTTPSPGGPSIPPPVGRPHVPAPHIPNVPPVTPKAPGRVPPSPKPDGRTGPVGTGPTGPGSTGTRRVPGVPGSGPGTGRVGLPSAGIPRVPTSEVIGGQPTPRAPGSAPLQTPRGTVVGAESAQGAQAAQGRSGMAGPGFGGMPGSPGGGGRGIGAGGRRLASETGGVVGGSTPNGGRAFTQGGTGLVRNPEGRKRDTSQGKRPDYLVEDEESWSSHDGQRNVPPVIG</sequence>
<feature type="region of interest" description="Disordered" evidence="1">
    <location>
        <begin position="217"/>
        <end position="569"/>
    </location>
</feature>
<dbReference type="InterPro" id="IPR036689">
    <property type="entry name" value="ESAT-6-like_sf"/>
</dbReference>
<feature type="compositionally biased region" description="Low complexity" evidence="1">
    <location>
        <begin position="276"/>
        <end position="305"/>
    </location>
</feature>
<dbReference type="EMBL" id="BAAABX010000066">
    <property type="protein sequence ID" value="GAA0431764.1"/>
    <property type="molecule type" value="Genomic_DNA"/>
</dbReference>
<dbReference type="SUPFAM" id="SSF140453">
    <property type="entry name" value="EsxAB dimer-like"/>
    <property type="match status" value="1"/>
</dbReference>
<gene>
    <name evidence="2" type="ORF">GCM10010357_61730</name>
</gene>
<evidence type="ECO:0000313" key="2">
    <source>
        <dbReference type="EMBL" id="GAA0431764.1"/>
    </source>
</evidence>
<protein>
    <recommendedName>
        <fullName evidence="4">WXG100 family type VII secretion target</fullName>
    </recommendedName>
</protein>
<evidence type="ECO:0000256" key="1">
    <source>
        <dbReference type="SAM" id="MobiDB-lite"/>
    </source>
</evidence>
<feature type="compositionally biased region" description="Gly residues" evidence="1">
    <location>
        <begin position="391"/>
        <end position="402"/>
    </location>
</feature>
<name>A0ABP3J074_9ACTN</name>
<feature type="compositionally biased region" description="Polar residues" evidence="1">
    <location>
        <begin position="164"/>
        <end position="174"/>
    </location>
</feature>
<feature type="compositionally biased region" description="Gly residues" evidence="1">
    <location>
        <begin position="475"/>
        <end position="499"/>
    </location>
</feature>
<feature type="compositionally biased region" description="Polar residues" evidence="1">
    <location>
        <begin position="311"/>
        <end position="320"/>
    </location>
</feature>
<evidence type="ECO:0008006" key="4">
    <source>
        <dbReference type="Google" id="ProtNLM"/>
    </source>
</evidence>
<dbReference type="Gene3D" id="1.10.287.1060">
    <property type="entry name" value="ESAT-6-like"/>
    <property type="match status" value="1"/>
</dbReference>
<keyword evidence="3" id="KW-1185">Reference proteome</keyword>
<feature type="region of interest" description="Disordered" evidence="1">
    <location>
        <begin position="137"/>
        <end position="179"/>
    </location>
</feature>
<dbReference type="RefSeq" id="WP_344031437.1">
    <property type="nucleotide sequence ID" value="NZ_BAAABX010000066.1"/>
</dbReference>
<organism evidence="2 3">
    <name type="scientific">Streptomyces luteireticuli</name>
    <dbReference type="NCBI Taxonomy" id="173858"/>
    <lineage>
        <taxon>Bacteria</taxon>
        <taxon>Bacillati</taxon>
        <taxon>Actinomycetota</taxon>
        <taxon>Actinomycetes</taxon>
        <taxon>Kitasatosporales</taxon>
        <taxon>Streptomycetaceae</taxon>
        <taxon>Streptomyces</taxon>
    </lineage>
</organism>
<dbReference type="Proteomes" id="UP001500879">
    <property type="component" value="Unassembled WGS sequence"/>
</dbReference>
<feature type="compositionally biased region" description="Low complexity" evidence="1">
    <location>
        <begin position="460"/>
        <end position="474"/>
    </location>
</feature>
<feature type="compositionally biased region" description="Pro residues" evidence="1">
    <location>
        <begin position="339"/>
        <end position="385"/>
    </location>
</feature>
<feature type="compositionally biased region" description="Gly residues" evidence="1">
    <location>
        <begin position="255"/>
        <end position="275"/>
    </location>
</feature>
<comment type="caution">
    <text evidence="2">The sequence shown here is derived from an EMBL/GenBank/DDBJ whole genome shotgun (WGS) entry which is preliminary data.</text>
</comment>
<proteinExistence type="predicted"/>
<evidence type="ECO:0000313" key="3">
    <source>
        <dbReference type="Proteomes" id="UP001500879"/>
    </source>
</evidence>
<accession>A0ABP3J074</accession>
<feature type="compositionally biased region" description="Basic and acidic residues" evidence="1">
    <location>
        <begin position="532"/>
        <end position="547"/>
    </location>
</feature>
<reference evidence="3" key="1">
    <citation type="journal article" date="2019" name="Int. J. Syst. Evol. Microbiol.">
        <title>The Global Catalogue of Microorganisms (GCM) 10K type strain sequencing project: providing services to taxonomists for standard genome sequencing and annotation.</title>
        <authorList>
            <consortium name="The Broad Institute Genomics Platform"/>
            <consortium name="The Broad Institute Genome Sequencing Center for Infectious Disease"/>
            <person name="Wu L."/>
            <person name="Ma J."/>
        </authorList>
    </citation>
    <scope>NUCLEOTIDE SEQUENCE [LARGE SCALE GENOMIC DNA]</scope>
    <source>
        <strain evidence="3">JCM 4788</strain>
    </source>
</reference>
<feature type="compositionally biased region" description="Low complexity" evidence="1">
    <location>
        <begin position="245"/>
        <end position="254"/>
    </location>
</feature>